<dbReference type="AlphaFoldDB" id="A0A2N0ZGB4"/>
<dbReference type="RefSeq" id="WP_066193403.1">
    <property type="nucleotide sequence ID" value="NZ_JARMMB010000030.1"/>
</dbReference>
<evidence type="ECO:0008006" key="3">
    <source>
        <dbReference type="Google" id="ProtNLM"/>
    </source>
</evidence>
<name>A0A2N0ZGB4_9BACI</name>
<evidence type="ECO:0000313" key="1">
    <source>
        <dbReference type="EMBL" id="PKG28523.1"/>
    </source>
</evidence>
<keyword evidence="2" id="KW-1185">Reference proteome</keyword>
<protein>
    <recommendedName>
        <fullName evidence="3">DGQHR domain-containing protein</fullName>
    </recommendedName>
</protein>
<sequence length="347" mass="40779">MTSQTNNHRIVIYSIVELIKMIQDEKVEMRDTSQLHLRKIKKYLFDNATSKEIYLPPLVATTDKNQFARTKPIKLLIIDGSHRLKAFSQLETEINRAMNSEIKAEMKKAYDLHYMLEDTKIAVHLYEGFSKEEADQLYIDMNTKGKQVALSKRIEYDSRNILNQITNRVIISNNVLKAAGIETERRTIIRPTNKKFLSLSQLRRIIYVCIAEKTELSKEKNVETVLQVEEYIELINLWLNELFNMVDPYEIGNFNKSMLANFPLVMALGLYTNNGCKHKNFFTRKTIIKERMDALKDVDWSKRNPLWQTFNGSLKGRDQFFYLNKDLETIQQIVKWMESQGGDVYRR</sequence>
<dbReference type="Proteomes" id="UP000233343">
    <property type="component" value="Unassembled WGS sequence"/>
</dbReference>
<accession>A0A2N0ZGB4</accession>
<organism evidence="1 2">
    <name type="scientific">Cytobacillus horneckiae</name>
    <dbReference type="NCBI Taxonomy" id="549687"/>
    <lineage>
        <taxon>Bacteria</taxon>
        <taxon>Bacillati</taxon>
        <taxon>Bacillota</taxon>
        <taxon>Bacilli</taxon>
        <taxon>Bacillales</taxon>
        <taxon>Bacillaceae</taxon>
        <taxon>Cytobacillus</taxon>
    </lineage>
</organism>
<dbReference type="EMBL" id="PISD01000028">
    <property type="protein sequence ID" value="PKG28523.1"/>
    <property type="molecule type" value="Genomic_DNA"/>
</dbReference>
<gene>
    <name evidence="1" type="ORF">CWS20_13205</name>
</gene>
<reference evidence="1 2" key="1">
    <citation type="journal article" date="2010" name="Int. J. Syst. Evol. Microbiol.">
        <title>Bacillus horneckiae sp. nov., isolated from a spacecraft-assembly clean room.</title>
        <authorList>
            <person name="Vaishampayan P."/>
            <person name="Probst A."/>
            <person name="Krishnamurthi S."/>
            <person name="Ghosh S."/>
            <person name="Osman S."/>
            <person name="McDowall A."/>
            <person name="Ruckmani A."/>
            <person name="Mayilraj S."/>
            <person name="Venkateswaran K."/>
        </authorList>
    </citation>
    <scope>NUCLEOTIDE SEQUENCE [LARGE SCALE GENOMIC DNA]</scope>
    <source>
        <strain evidence="2">1PO1SC</strain>
    </source>
</reference>
<dbReference type="InterPro" id="IPR017642">
    <property type="entry name" value="DNA_S_mod_DndB"/>
</dbReference>
<evidence type="ECO:0000313" key="2">
    <source>
        <dbReference type="Proteomes" id="UP000233343"/>
    </source>
</evidence>
<proteinExistence type="predicted"/>
<comment type="caution">
    <text evidence="1">The sequence shown here is derived from an EMBL/GenBank/DDBJ whole genome shotgun (WGS) entry which is preliminary data.</text>
</comment>
<dbReference type="Pfam" id="PF14072">
    <property type="entry name" value="DndB"/>
    <property type="match status" value="1"/>
</dbReference>